<dbReference type="Proteomes" id="UP000036700">
    <property type="component" value="Chromosome"/>
</dbReference>
<keyword evidence="4" id="KW-1185">Reference proteome</keyword>
<dbReference type="InterPro" id="IPR021692">
    <property type="entry name" value="Tle3_C"/>
</dbReference>
<dbReference type="KEGG" id="ptx:ABW99_15195"/>
<evidence type="ECO:0000259" key="1">
    <source>
        <dbReference type="Pfam" id="PF11678"/>
    </source>
</evidence>
<dbReference type="AlphaFoldDB" id="A0A0G3EUI1"/>
<feature type="domain" description="Antibacterial effector protein Tle3 C-terminal" evidence="1">
    <location>
        <begin position="375"/>
        <end position="438"/>
    </location>
</feature>
<evidence type="ECO:0008006" key="5">
    <source>
        <dbReference type="Google" id="ProtNLM"/>
    </source>
</evidence>
<dbReference type="PATRIC" id="fig|445709.3.peg.3215"/>
<dbReference type="SUPFAM" id="SSF53474">
    <property type="entry name" value="alpha/beta-Hydrolases"/>
    <property type="match status" value="1"/>
</dbReference>
<gene>
    <name evidence="3" type="ORF">ABW99_15195</name>
</gene>
<evidence type="ECO:0000313" key="4">
    <source>
        <dbReference type="Proteomes" id="UP000036700"/>
    </source>
</evidence>
<reference evidence="4" key="1">
    <citation type="submission" date="2015-06" db="EMBL/GenBank/DDBJ databases">
        <authorList>
            <person name="Lim Y.L."/>
            <person name="Ee R."/>
            <person name="Yong D."/>
            <person name="How K.Y."/>
            <person name="Yin W.F."/>
            <person name="Chan K.G."/>
        </authorList>
    </citation>
    <scope>NUCLEOTIDE SEQUENCE [LARGE SCALE GENOMIC DNA]</scope>
    <source>
        <strain evidence="4">DSM 25325</strain>
    </source>
</reference>
<dbReference type="EMBL" id="CP011568">
    <property type="protein sequence ID" value="AKJ70615.1"/>
    <property type="molecule type" value="Genomic_DNA"/>
</dbReference>
<proteinExistence type="predicted"/>
<feature type="domain" description="T6SS Tle3 phospholipase effector alpha/beta" evidence="2">
    <location>
        <begin position="5"/>
        <end position="213"/>
    </location>
</feature>
<protein>
    <recommendedName>
        <fullName evidence="5">AB hydrolase-1 domain-containing protein</fullName>
    </recommendedName>
</protein>
<dbReference type="Pfam" id="PF11678">
    <property type="entry name" value="Tle3_C"/>
    <property type="match status" value="1"/>
</dbReference>
<dbReference type="Pfam" id="PF24322">
    <property type="entry name" value="Tle3"/>
    <property type="match status" value="1"/>
</dbReference>
<name>A0A0G3EUI1_9BURK</name>
<dbReference type="Gene3D" id="3.40.50.1820">
    <property type="entry name" value="alpha/beta hydrolase"/>
    <property type="match status" value="1"/>
</dbReference>
<accession>A0A0G3EUI1</accession>
<organism evidence="3 4">
    <name type="scientific">Pandoraea thiooxydans</name>
    <dbReference type="NCBI Taxonomy" id="445709"/>
    <lineage>
        <taxon>Bacteria</taxon>
        <taxon>Pseudomonadati</taxon>
        <taxon>Pseudomonadota</taxon>
        <taxon>Betaproteobacteria</taxon>
        <taxon>Burkholderiales</taxon>
        <taxon>Burkholderiaceae</taxon>
        <taxon>Pandoraea</taxon>
    </lineage>
</organism>
<dbReference type="InterPro" id="IPR029058">
    <property type="entry name" value="AB_hydrolase_fold"/>
</dbReference>
<evidence type="ECO:0000259" key="2">
    <source>
        <dbReference type="Pfam" id="PF24322"/>
    </source>
</evidence>
<evidence type="ECO:0000313" key="3">
    <source>
        <dbReference type="EMBL" id="AKJ70615.1"/>
    </source>
</evidence>
<dbReference type="InterPro" id="IPR056221">
    <property type="entry name" value="Tle3_ab_dom"/>
</dbReference>
<sequence>MGAGPWFWGGGPFQNGTNNLQQLWSDAGFRRRLLGIDLQRFNPEWERELHDAPPRTYFAHAAQRLAGLIDKIRDTAPRDTVSIVSHSQGTLLALAAVALCRRRAPDAVFLMNSPYALDDKLTDYLTCGNARPTEGARVRTFQAIAARIRQDRREFTAMQLAQLRVSGDGKAGWPCRPGQPERDNHGRLHVYFNPHDRVIGARPIQGIGWQGLPDALLAELGDTVRQRILARGTPCGDAPGVKPFGTLPPIPDPEHGVAPGDFWNGNQRVLGTDLWLAPPASRRVTINAEPVPHPLTADEMAASVTSAVITAQGTQSKLVYFDAAPSTQSMWGARHPERRHAYLYSEYPYLAALYRPQRMMVRDDVHRETGQRVELETAQELRHRIATHVTTPTNHSTLPAHAEFMRRVVACDLPIGFCDSHTTEFWHELIHEADWTSGRDPYYAHGELHVPPMPPQIDRETVSEAINRADAEKLLWRGV</sequence>